<dbReference type="InterPro" id="IPR001387">
    <property type="entry name" value="Cro/C1-type_HTH"/>
</dbReference>
<accession>A0A1H0TSS6</accession>
<dbReference type="GO" id="GO:0003677">
    <property type="term" value="F:DNA binding"/>
    <property type="evidence" value="ECO:0007669"/>
    <property type="project" value="InterPro"/>
</dbReference>
<evidence type="ECO:0000313" key="3">
    <source>
        <dbReference type="Proteomes" id="UP000199317"/>
    </source>
</evidence>
<dbReference type="EMBL" id="FNJL01000016">
    <property type="protein sequence ID" value="SDP56921.1"/>
    <property type="molecule type" value="Genomic_DNA"/>
</dbReference>
<dbReference type="SUPFAM" id="SSF47413">
    <property type="entry name" value="lambda repressor-like DNA-binding domains"/>
    <property type="match status" value="1"/>
</dbReference>
<dbReference type="Pfam" id="PF01381">
    <property type="entry name" value="HTH_3"/>
    <property type="match status" value="1"/>
</dbReference>
<feature type="domain" description="HTH cro/C1-type" evidence="1">
    <location>
        <begin position="16"/>
        <end position="71"/>
    </location>
</feature>
<dbReference type="SMART" id="SM00530">
    <property type="entry name" value="HTH_XRE"/>
    <property type="match status" value="1"/>
</dbReference>
<proteinExistence type="predicted"/>
<evidence type="ECO:0000259" key="1">
    <source>
        <dbReference type="PROSITE" id="PS50943"/>
    </source>
</evidence>
<dbReference type="InterPro" id="IPR010982">
    <property type="entry name" value="Lambda_DNA-bd_dom_sf"/>
</dbReference>
<keyword evidence="3" id="KW-1185">Reference proteome</keyword>
<dbReference type="OrthoDB" id="9156632at2"/>
<dbReference type="Proteomes" id="UP000199317">
    <property type="component" value="Unassembled WGS sequence"/>
</dbReference>
<reference evidence="3" key="1">
    <citation type="submission" date="2016-10" db="EMBL/GenBank/DDBJ databases">
        <authorList>
            <person name="Varghese N."/>
            <person name="Submissions S."/>
        </authorList>
    </citation>
    <scope>NUCLEOTIDE SEQUENCE [LARGE SCALE GENOMIC DNA]</scope>
    <source>
        <strain evidence="3">DSM 17101</strain>
    </source>
</reference>
<dbReference type="RefSeq" id="WP_092835399.1">
    <property type="nucleotide sequence ID" value="NZ_FNJL01000016.1"/>
</dbReference>
<organism evidence="2 3">
    <name type="scientific">Paracidovorax cattleyae</name>
    <dbReference type="NCBI Taxonomy" id="80868"/>
    <lineage>
        <taxon>Bacteria</taxon>
        <taxon>Pseudomonadati</taxon>
        <taxon>Pseudomonadota</taxon>
        <taxon>Betaproteobacteria</taxon>
        <taxon>Burkholderiales</taxon>
        <taxon>Comamonadaceae</taxon>
        <taxon>Paracidovorax</taxon>
    </lineage>
</organism>
<dbReference type="Gene3D" id="1.10.260.40">
    <property type="entry name" value="lambda repressor-like DNA-binding domains"/>
    <property type="match status" value="1"/>
</dbReference>
<name>A0A1H0TSS6_9BURK</name>
<protein>
    <submittedName>
        <fullName evidence="2">Helix-turn-helix domain-containing protein</fullName>
    </submittedName>
</protein>
<dbReference type="AlphaFoldDB" id="A0A1H0TSS6"/>
<sequence length="117" mass="13084">MKNYLINNVGDIGQVIRAARKAHGVRQDDLAGSAGVSHVYMRDLEHGKETVQMGRALKVLKELGVRFTLEMPDDVHERLMRDQEKAALLKAKRALFESHELSPGAIGPVRSARVERK</sequence>
<dbReference type="PROSITE" id="PS50943">
    <property type="entry name" value="HTH_CROC1"/>
    <property type="match status" value="1"/>
</dbReference>
<gene>
    <name evidence="2" type="ORF">SAMN04489708_11666</name>
</gene>
<dbReference type="CDD" id="cd00093">
    <property type="entry name" value="HTH_XRE"/>
    <property type="match status" value="1"/>
</dbReference>
<evidence type="ECO:0000313" key="2">
    <source>
        <dbReference type="EMBL" id="SDP56921.1"/>
    </source>
</evidence>